<evidence type="ECO:0000256" key="3">
    <source>
        <dbReference type="ARBA" id="ARBA00022737"/>
    </source>
</evidence>
<dbReference type="GO" id="GO:0140965">
    <property type="term" value="P:secondary piRNA processing"/>
    <property type="evidence" value="ECO:0007669"/>
    <property type="project" value="EnsemblMetazoa"/>
</dbReference>
<dbReference type="InterPro" id="IPR025605">
    <property type="entry name" value="OST-HTH/LOTUS_dom"/>
</dbReference>
<name>A0A0P8Y618_DROAN</name>
<keyword evidence="3" id="KW-0677">Repeat</keyword>
<evidence type="ECO:0000313" key="9">
    <source>
        <dbReference type="Proteomes" id="UP000007801"/>
    </source>
</evidence>
<dbReference type="Gene3D" id="2.40.50.90">
    <property type="match status" value="1"/>
</dbReference>
<feature type="region of interest" description="Disordered" evidence="5">
    <location>
        <begin position="245"/>
        <end position="273"/>
    </location>
</feature>
<evidence type="ECO:0000259" key="6">
    <source>
        <dbReference type="PROSITE" id="PS50304"/>
    </source>
</evidence>
<dbReference type="InterPro" id="IPR041966">
    <property type="entry name" value="LOTUS-like"/>
</dbReference>
<dbReference type="PROSITE" id="PS50304">
    <property type="entry name" value="TUDOR"/>
    <property type="match status" value="1"/>
</dbReference>
<dbReference type="GeneID" id="6494221"/>
<evidence type="ECO:0000256" key="2">
    <source>
        <dbReference type="ARBA" id="ARBA00022490"/>
    </source>
</evidence>
<organism evidence="8 9">
    <name type="scientific">Drosophila ananassae</name>
    <name type="common">Fruit fly</name>
    <dbReference type="NCBI Taxonomy" id="7217"/>
    <lineage>
        <taxon>Eukaryota</taxon>
        <taxon>Metazoa</taxon>
        <taxon>Ecdysozoa</taxon>
        <taxon>Arthropoda</taxon>
        <taxon>Hexapoda</taxon>
        <taxon>Insecta</taxon>
        <taxon>Pterygota</taxon>
        <taxon>Neoptera</taxon>
        <taxon>Endopterygota</taxon>
        <taxon>Diptera</taxon>
        <taxon>Brachycera</taxon>
        <taxon>Muscomorpha</taxon>
        <taxon>Ephydroidea</taxon>
        <taxon>Drosophilidae</taxon>
        <taxon>Drosophila</taxon>
        <taxon>Sophophora</taxon>
    </lineage>
</organism>
<feature type="compositionally biased region" description="Pro residues" evidence="5">
    <location>
        <begin position="255"/>
        <end position="264"/>
    </location>
</feature>
<dbReference type="SMR" id="A0A0P8Y618"/>
<comment type="subcellular location">
    <subcellularLocation>
        <location evidence="1">Cytoplasm</location>
    </subcellularLocation>
</comment>
<sequence length="640" mass="73220">MEDQYSRSYVKTVLHSLVVSSPIFMTIDKLQRDYRTEEGCNVPFARLGYKSLEGFLLDLPDTFSVTGSGFSAIVRAVASTKSEHIQKFVQQQKKPSYKRGPGNRRNHRFHYQSNQRSDMVFINEKPGILSARPTPRSSYQPQVAVSCQPNYSRLQYPVNYPYQGYMQPDLVSYLNYSSQMFPNYSFNPQQYPNYNNLSYPVYNPTSCINLNTLVWAGWQQLSNYYIEVERQRQLTQAILISQNKLRSQPQRPLHPQRPPHPQPIKIPLKPKIPAASSNNAKIGEIVDSLSKLKVVHDTGEAKQSRPESLPDDKSVPKSPGSPSSDGEKPSDAESEIILKDPFNSDAEEPVAITASIVEKLDWTSSDEDEQAKQVPKTSDTREEKKLIPEEDYCNGYSSSDDGMDENAIPAYAVDDRVLNIDYPVDAVRSGFTLPQRDMEDTLDLDDRIEVQLVRVDNPHQFYFWIYNIDIDSYKAMNSNMQEFYDCHLTDKYIMPLCLLTTGHLCVVRSNTNGSWQRAEVLRHCPGTKKPVEVKLIDTGHVMNVSYTGVKYLMKEFANLPAQCFIGRLAYVTPWKGHTWSADAVNFFYKLVCFRRLYAKIESIKDDLIYVVLVDPDSTEHTRNLNKALIDSGWVRRCYTC</sequence>
<dbReference type="InterPro" id="IPR035437">
    <property type="entry name" value="SNase_OB-fold_sf"/>
</dbReference>
<feature type="region of interest" description="Disordered" evidence="5">
    <location>
        <begin position="363"/>
        <end position="403"/>
    </location>
</feature>
<dbReference type="SUPFAM" id="SSF63748">
    <property type="entry name" value="Tudor/PWWP/MBT"/>
    <property type="match status" value="1"/>
</dbReference>
<evidence type="ECO:0000259" key="7">
    <source>
        <dbReference type="PROSITE" id="PS51644"/>
    </source>
</evidence>
<dbReference type="Pfam" id="PF00567">
    <property type="entry name" value="TUDOR"/>
    <property type="match status" value="1"/>
</dbReference>
<dbReference type="Gene3D" id="2.30.30.140">
    <property type="match status" value="1"/>
</dbReference>
<feature type="region of interest" description="Disordered" evidence="5">
    <location>
        <begin position="296"/>
        <end position="332"/>
    </location>
</feature>
<dbReference type="FunCoup" id="A0A0P8Y618">
    <property type="interactions" value="10"/>
</dbReference>
<keyword evidence="4" id="KW-0744">Spermatogenesis</keyword>
<feature type="compositionally biased region" description="Basic and acidic residues" evidence="5">
    <location>
        <begin position="296"/>
        <end position="315"/>
    </location>
</feature>
<dbReference type="Proteomes" id="UP000007801">
    <property type="component" value="Unassembled WGS sequence"/>
</dbReference>
<dbReference type="GO" id="GO:0007283">
    <property type="term" value="P:spermatogenesis"/>
    <property type="evidence" value="ECO:0007669"/>
    <property type="project" value="UniProtKB-KW"/>
</dbReference>
<dbReference type="OrthoDB" id="10034606at2759"/>
<gene>
    <name evidence="8" type="primary">Dana\GF11357</name>
    <name evidence="8" type="synonym">dana_GLEANR_11421</name>
    <name evidence="8" type="ORF">GF11357</name>
</gene>
<dbReference type="InParanoid" id="A0A0P8Y618"/>
<feature type="domain" description="Tudor" evidence="6">
    <location>
        <begin position="498"/>
        <end position="559"/>
    </location>
</feature>
<protein>
    <submittedName>
        <fullName evidence="8">Uncharacterized protein, isoform C</fullName>
    </submittedName>
</protein>
<reference evidence="8 9" key="1">
    <citation type="journal article" date="2007" name="Nature">
        <title>Evolution of genes and genomes on the Drosophila phylogeny.</title>
        <authorList>
            <consortium name="Drosophila 12 Genomes Consortium"/>
            <person name="Clark A.G."/>
            <person name="Eisen M.B."/>
            <person name="Smith D.R."/>
            <person name="Bergman C.M."/>
            <person name="Oliver B."/>
            <person name="Markow T.A."/>
            <person name="Kaufman T.C."/>
            <person name="Kellis M."/>
            <person name="Gelbart W."/>
            <person name="Iyer V.N."/>
            <person name="Pollard D.A."/>
            <person name="Sackton T.B."/>
            <person name="Larracuente A.M."/>
            <person name="Singh N.D."/>
            <person name="Abad J.P."/>
            <person name="Abt D.N."/>
            <person name="Adryan B."/>
            <person name="Aguade M."/>
            <person name="Akashi H."/>
            <person name="Anderson W.W."/>
            <person name="Aquadro C.F."/>
            <person name="Ardell D.H."/>
            <person name="Arguello R."/>
            <person name="Artieri C.G."/>
            <person name="Barbash D.A."/>
            <person name="Barker D."/>
            <person name="Barsanti P."/>
            <person name="Batterham P."/>
            <person name="Batzoglou S."/>
            <person name="Begun D."/>
            <person name="Bhutkar A."/>
            <person name="Blanco E."/>
            <person name="Bosak S.A."/>
            <person name="Bradley R.K."/>
            <person name="Brand A.D."/>
            <person name="Brent M.R."/>
            <person name="Brooks A.N."/>
            <person name="Brown R.H."/>
            <person name="Butlin R.K."/>
            <person name="Caggese C."/>
            <person name="Calvi B.R."/>
            <person name="Bernardo de Carvalho A."/>
            <person name="Caspi A."/>
            <person name="Castrezana S."/>
            <person name="Celniker S.E."/>
            <person name="Chang J.L."/>
            <person name="Chapple C."/>
            <person name="Chatterji S."/>
            <person name="Chinwalla A."/>
            <person name="Civetta A."/>
            <person name="Clifton S.W."/>
            <person name="Comeron J.M."/>
            <person name="Costello J.C."/>
            <person name="Coyne J.A."/>
            <person name="Daub J."/>
            <person name="David R.G."/>
            <person name="Delcher A.L."/>
            <person name="Delehaunty K."/>
            <person name="Do C.B."/>
            <person name="Ebling H."/>
            <person name="Edwards K."/>
            <person name="Eickbush T."/>
            <person name="Evans J.D."/>
            <person name="Filipski A."/>
            <person name="Findeiss S."/>
            <person name="Freyhult E."/>
            <person name="Fulton L."/>
            <person name="Fulton R."/>
            <person name="Garcia A.C."/>
            <person name="Gardiner A."/>
            <person name="Garfield D.A."/>
            <person name="Garvin B.E."/>
            <person name="Gibson G."/>
            <person name="Gilbert D."/>
            <person name="Gnerre S."/>
            <person name="Godfrey J."/>
            <person name="Good R."/>
            <person name="Gotea V."/>
            <person name="Gravely B."/>
            <person name="Greenberg A.J."/>
            <person name="Griffiths-Jones S."/>
            <person name="Gross S."/>
            <person name="Guigo R."/>
            <person name="Gustafson E.A."/>
            <person name="Haerty W."/>
            <person name="Hahn M.W."/>
            <person name="Halligan D.L."/>
            <person name="Halpern A.L."/>
            <person name="Halter G.M."/>
            <person name="Han M.V."/>
            <person name="Heger A."/>
            <person name="Hillier L."/>
            <person name="Hinrichs A.S."/>
            <person name="Holmes I."/>
            <person name="Hoskins R.A."/>
            <person name="Hubisz M.J."/>
            <person name="Hultmark D."/>
            <person name="Huntley M.A."/>
            <person name="Jaffe D.B."/>
            <person name="Jagadeeshan S."/>
            <person name="Jeck W.R."/>
            <person name="Johnson J."/>
            <person name="Jones C.D."/>
            <person name="Jordan W.C."/>
            <person name="Karpen G.H."/>
            <person name="Kataoka E."/>
            <person name="Keightley P.D."/>
            <person name="Kheradpour P."/>
            <person name="Kirkness E.F."/>
            <person name="Koerich L.B."/>
            <person name="Kristiansen K."/>
            <person name="Kudrna D."/>
            <person name="Kulathinal R.J."/>
            <person name="Kumar S."/>
            <person name="Kwok R."/>
            <person name="Lander E."/>
            <person name="Langley C.H."/>
            <person name="Lapoint R."/>
            <person name="Lazzaro B.P."/>
            <person name="Lee S.J."/>
            <person name="Levesque L."/>
            <person name="Li R."/>
            <person name="Lin C.F."/>
            <person name="Lin M.F."/>
            <person name="Lindblad-Toh K."/>
            <person name="Llopart A."/>
            <person name="Long M."/>
            <person name="Low L."/>
            <person name="Lozovsky E."/>
            <person name="Lu J."/>
            <person name="Luo M."/>
            <person name="Machado C.A."/>
            <person name="Makalowski W."/>
            <person name="Marzo M."/>
            <person name="Matsuda M."/>
            <person name="Matzkin L."/>
            <person name="McAllister B."/>
            <person name="McBride C.S."/>
            <person name="McKernan B."/>
            <person name="McKernan K."/>
            <person name="Mendez-Lago M."/>
            <person name="Minx P."/>
            <person name="Mollenhauer M.U."/>
            <person name="Montooth K."/>
            <person name="Mount S.M."/>
            <person name="Mu X."/>
            <person name="Myers E."/>
            <person name="Negre B."/>
            <person name="Newfeld S."/>
            <person name="Nielsen R."/>
            <person name="Noor M.A."/>
            <person name="O'Grady P."/>
            <person name="Pachter L."/>
            <person name="Papaceit M."/>
            <person name="Parisi M.J."/>
            <person name="Parisi M."/>
            <person name="Parts L."/>
            <person name="Pedersen J.S."/>
            <person name="Pesole G."/>
            <person name="Phillippy A.M."/>
            <person name="Ponting C.P."/>
            <person name="Pop M."/>
            <person name="Porcelli D."/>
            <person name="Powell J.R."/>
            <person name="Prohaska S."/>
            <person name="Pruitt K."/>
            <person name="Puig M."/>
            <person name="Quesneville H."/>
            <person name="Ram K.R."/>
            <person name="Rand D."/>
            <person name="Rasmussen M.D."/>
            <person name="Reed L.K."/>
            <person name="Reenan R."/>
            <person name="Reily A."/>
            <person name="Remington K.A."/>
            <person name="Rieger T.T."/>
            <person name="Ritchie M.G."/>
            <person name="Robin C."/>
            <person name="Rogers Y.H."/>
            <person name="Rohde C."/>
            <person name="Rozas J."/>
            <person name="Rubenfield M.J."/>
            <person name="Ruiz A."/>
            <person name="Russo S."/>
            <person name="Salzberg S.L."/>
            <person name="Sanchez-Gracia A."/>
            <person name="Saranga D.J."/>
            <person name="Sato H."/>
            <person name="Schaeffer S.W."/>
            <person name="Schatz M.C."/>
            <person name="Schlenke T."/>
            <person name="Schwartz R."/>
            <person name="Segarra C."/>
            <person name="Singh R.S."/>
            <person name="Sirot L."/>
            <person name="Sirota M."/>
            <person name="Sisneros N.B."/>
            <person name="Smith C.D."/>
            <person name="Smith T.F."/>
            <person name="Spieth J."/>
            <person name="Stage D.E."/>
            <person name="Stark A."/>
            <person name="Stephan W."/>
            <person name="Strausberg R.L."/>
            <person name="Strempel S."/>
            <person name="Sturgill D."/>
            <person name="Sutton G."/>
            <person name="Sutton G.G."/>
            <person name="Tao W."/>
            <person name="Teichmann S."/>
            <person name="Tobari Y.N."/>
            <person name="Tomimura Y."/>
            <person name="Tsolas J.M."/>
            <person name="Valente V.L."/>
            <person name="Venter E."/>
            <person name="Venter J.C."/>
            <person name="Vicario S."/>
            <person name="Vieira F.G."/>
            <person name="Vilella A.J."/>
            <person name="Villasante A."/>
            <person name="Walenz B."/>
            <person name="Wang J."/>
            <person name="Wasserman M."/>
            <person name="Watts T."/>
            <person name="Wilson D."/>
            <person name="Wilson R.K."/>
            <person name="Wing R.A."/>
            <person name="Wolfner M.F."/>
            <person name="Wong A."/>
            <person name="Wong G.K."/>
            <person name="Wu C.I."/>
            <person name="Wu G."/>
            <person name="Yamamoto D."/>
            <person name="Yang H.P."/>
            <person name="Yang S.P."/>
            <person name="Yorke J.A."/>
            <person name="Yoshida K."/>
            <person name="Zdobnov E."/>
            <person name="Zhang P."/>
            <person name="Zhang Y."/>
            <person name="Zimin A.V."/>
            <person name="Baldwin J."/>
            <person name="Abdouelleil A."/>
            <person name="Abdulkadir J."/>
            <person name="Abebe A."/>
            <person name="Abera B."/>
            <person name="Abreu J."/>
            <person name="Acer S.C."/>
            <person name="Aftuck L."/>
            <person name="Alexander A."/>
            <person name="An P."/>
            <person name="Anderson E."/>
            <person name="Anderson S."/>
            <person name="Arachi H."/>
            <person name="Azer M."/>
            <person name="Bachantsang P."/>
            <person name="Barry A."/>
            <person name="Bayul T."/>
            <person name="Berlin A."/>
            <person name="Bessette D."/>
            <person name="Bloom T."/>
            <person name="Blye J."/>
            <person name="Boguslavskiy L."/>
            <person name="Bonnet C."/>
            <person name="Boukhgalter B."/>
            <person name="Bourzgui I."/>
            <person name="Brown A."/>
            <person name="Cahill P."/>
            <person name="Channer S."/>
            <person name="Cheshatsang Y."/>
            <person name="Chuda L."/>
            <person name="Citroen M."/>
            <person name="Collymore A."/>
            <person name="Cooke P."/>
            <person name="Costello M."/>
            <person name="D'Aco K."/>
            <person name="Daza R."/>
            <person name="De Haan G."/>
            <person name="DeGray S."/>
            <person name="DeMaso C."/>
            <person name="Dhargay N."/>
            <person name="Dooley K."/>
            <person name="Dooley E."/>
            <person name="Doricent M."/>
            <person name="Dorje P."/>
            <person name="Dorjee K."/>
            <person name="Dupes A."/>
            <person name="Elong R."/>
            <person name="Falk J."/>
            <person name="Farina A."/>
            <person name="Faro S."/>
            <person name="Ferguson D."/>
            <person name="Fisher S."/>
            <person name="Foley C.D."/>
            <person name="Franke A."/>
            <person name="Friedrich D."/>
            <person name="Gadbois L."/>
            <person name="Gearin G."/>
            <person name="Gearin C.R."/>
            <person name="Giannoukos G."/>
            <person name="Goode T."/>
            <person name="Graham J."/>
            <person name="Grandbois E."/>
            <person name="Grewal S."/>
            <person name="Gyaltsen K."/>
            <person name="Hafez N."/>
            <person name="Hagos B."/>
            <person name="Hall J."/>
            <person name="Henson C."/>
            <person name="Hollinger A."/>
            <person name="Honan T."/>
            <person name="Huard M.D."/>
            <person name="Hughes L."/>
            <person name="Hurhula B."/>
            <person name="Husby M.E."/>
            <person name="Kamat A."/>
            <person name="Kanga B."/>
            <person name="Kashin S."/>
            <person name="Khazanovich D."/>
            <person name="Kisner P."/>
            <person name="Lance K."/>
            <person name="Lara M."/>
            <person name="Lee W."/>
            <person name="Lennon N."/>
            <person name="Letendre F."/>
            <person name="LeVine R."/>
            <person name="Lipovsky A."/>
            <person name="Liu X."/>
            <person name="Liu J."/>
            <person name="Liu S."/>
            <person name="Lokyitsang T."/>
            <person name="Lokyitsang Y."/>
            <person name="Lubonja R."/>
            <person name="Lui A."/>
            <person name="MacDonald P."/>
            <person name="Magnisalis V."/>
            <person name="Maru K."/>
            <person name="Matthews C."/>
            <person name="McCusker W."/>
            <person name="McDonough S."/>
            <person name="Mehta T."/>
            <person name="Meldrim J."/>
            <person name="Meneus L."/>
            <person name="Mihai O."/>
            <person name="Mihalev A."/>
            <person name="Mihova T."/>
            <person name="Mittelman R."/>
            <person name="Mlenga V."/>
            <person name="Montmayeur A."/>
            <person name="Mulrain L."/>
            <person name="Navidi A."/>
            <person name="Naylor J."/>
            <person name="Negash T."/>
            <person name="Nguyen T."/>
            <person name="Nguyen N."/>
            <person name="Nicol R."/>
            <person name="Norbu C."/>
            <person name="Norbu N."/>
            <person name="Novod N."/>
            <person name="O'Neill B."/>
            <person name="Osman S."/>
            <person name="Markiewicz E."/>
            <person name="Oyono O.L."/>
            <person name="Patti C."/>
            <person name="Phunkhang P."/>
            <person name="Pierre F."/>
            <person name="Priest M."/>
            <person name="Raghuraman S."/>
            <person name="Rege F."/>
            <person name="Reyes R."/>
            <person name="Rise C."/>
            <person name="Rogov P."/>
            <person name="Ross K."/>
            <person name="Ryan E."/>
            <person name="Settipalli S."/>
            <person name="Shea T."/>
            <person name="Sherpa N."/>
            <person name="Shi L."/>
            <person name="Shih D."/>
            <person name="Sparrow T."/>
            <person name="Spaulding J."/>
            <person name="Stalker J."/>
            <person name="Stange-Thomann N."/>
            <person name="Stavropoulos S."/>
            <person name="Stone C."/>
            <person name="Strader C."/>
            <person name="Tesfaye S."/>
            <person name="Thomson T."/>
            <person name="Thoulutsang Y."/>
            <person name="Thoulutsang D."/>
            <person name="Topham K."/>
            <person name="Topping I."/>
            <person name="Tsamla T."/>
            <person name="Vassiliev H."/>
            <person name="Vo A."/>
            <person name="Wangchuk T."/>
            <person name="Wangdi T."/>
            <person name="Weiand M."/>
            <person name="Wilkinson J."/>
            <person name="Wilson A."/>
            <person name="Yadav S."/>
            <person name="Young G."/>
            <person name="Yu Q."/>
            <person name="Zembek L."/>
            <person name="Zhong D."/>
            <person name="Zimmer A."/>
            <person name="Zwirko Z."/>
            <person name="Jaffe D.B."/>
            <person name="Alvarez P."/>
            <person name="Brockman W."/>
            <person name="Butler J."/>
            <person name="Chin C."/>
            <person name="Gnerre S."/>
            <person name="Grabherr M."/>
            <person name="Kleber M."/>
            <person name="Mauceli E."/>
            <person name="MacCallum I."/>
        </authorList>
    </citation>
    <scope>NUCLEOTIDE SEQUENCE [LARGE SCALE GENOMIC DNA]</scope>
    <source>
        <strain evidence="9">Tucson 14024-0371.13</strain>
    </source>
</reference>
<feature type="compositionally biased region" description="Basic and acidic residues" evidence="5">
    <location>
        <begin position="378"/>
        <end position="388"/>
    </location>
</feature>
<dbReference type="InterPro" id="IPR050621">
    <property type="entry name" value="Tudor_domain_containing"/>
</dbReference>
<feature type="domain" description="HTH OST-type" evidence="7">
    <location>
        <begin position="6"/>
        <end position="80"/>
    </location>
</feature>
<dbReference type="InterPro" id="IPR002999">
    <property type="entry name" value="Tudor"/>
</dbReference>
<dbReference type="Gene3D" id="3.30.420.610">
    <property type="entry name" value="LOTUS domain-like"/>
    <property type="match status" value="1"/>
</dbReference>
<evidence type="ECO:0000256" key="1">
    <source>
        <dbReference type="ARBA" id="ARBA00004496"/>
    </source>
</evidence>
<dbReference type="EMBL" id="CH902619">
    <property type="protein sequence ID" value="KPU76901.1"/>
    <property type="molecule type" value="Genomic_DNA"/>
</dbReference>
<keyword evidence="9" id="KW-1185">Reference proteome</keyword>
<keyword evidence="2" id="KW-0963">Cytoplasm</keyword>
<evidence type="ECO:0000313" key="8">
    <source>
        <dbReference type="EMBL" id="KPU76901.1"/>
    </source>
</evidence>
<proteinExistence type="predicted"/>
<dbReference type="GO" id="GO:0141009">
    <property type="term" value="P:transposable element silencing by piRNA-mediated mRNA destabilization"/>
    <property type="evidence" value="ECO:0007669"/>
    <property type="project" value="EnsemblMetazoa"/>
</dbReference>
<dbReference type="PANTHER" id="PTHR22948:SF29">
    <property type="entry name" value="FI02030P-RELATED"/>
    <property type="match status" value="1"/>
</dbReference>
<dbReference type="CDD" id="cd09972">
    <property type="entry name" value="LOTUS_TDRD_OSKAR"/>
    <property type="match status" value="1"/>
</dbReference>
<dbReference type="STRING" id="7217.A0A0P8Y618"/>
<dbReference type="GO" id="GO:0043186">
    <property type="term" value="C:P granule"/>
    <property type="evidence" value="ECO:0007669"/>
    <property type="project" value="EnsemblMetazoa"/>
</dbReference>
<evidence type="ECO:0000256" key="5">
    <source>
        <dbReference type="SAM" id="MobiDB-lite"/>
    </source>
</evidence>
<dbReference type="PANTHER" id="PTHR22948">
    <property type="entry name" value="TUDOR DOMAIN CONTAINING PROTEIN"/>
    <property type="match status" value="1"/>
</dbReference>
<dbReference type="GO" id="GO:0030719">
    <property type="term" value="P:P granule organization"/>
    <property type="evidence" value="ECO:0007669"/>
    <property type="project" value="TreeGrafter"/>
</dbReference>
<evidence type="ECO:0000256" key="4">
    <source>
        <dbReference type="ARBA" id="ARBA00022871"/>
    </source>
</evidence>
<dbReference type="AlphaFoldDB" id="A0A0P8Y618"/>
<dbReference type="PROSITE" id="PS51644">
    <property type="entry name" value="HTH_OST"/>
    <property type="match status" value="1"/>
</dbReference>
<dbReference type="Pfam" id="PF12872">
    <property type="entry name" value="OST-HTH"/>
    <property type="match status" value="1"/>
</dbReference>
<accession>A0A0P8Y618</accession>
<dbReference type="CTD" id="36590"/>
<keyword evidence="4" id="KW-0221">Differentiation</keyword>